<dbReference type="InterPro" id="IPR029044">
    <property type="entry name" value="Nucleotide-diphossugar_trans"/>
</dbReference>
<dbReference type="RefSeq" id="WP_101454846.1">
    <property type="nucleotide sequence ID" value="NZ_PCGY01000002.1"/>
</dbReference>
<protein>
    <submittedName>
        <fullName evidence="2">Beta-1-4 galactosyltransferase</fullName>
    </submittedName>
</protein>
<feature type="domain" description="Glycosyltransferase 2-like" evidence="1">
    <location>
        <begin position="58"/>
        <end position="185"/>
    </location>
</feature>
<dbReference type="GO" id="GO:0016758">
    <property type="term" value="F:hexosyltransferase activity"/>
    <property type="evidence" value="ECO:0007669"/>
    <property type="project" value="UniProtKB-ARBA"/>
</dbReference>
<evidence type="ECO:0000259" key="1">
    <source>
        <dbReference type="Pfam" id="PF00535"/>
    </source>
</evidence>
<keyword evidence="2" id="KW-0808">Transferase</keyword>
<name>A0A2N3QPJ4_9BIFI</name>
<dbReference type="CDD" id="cd00761">
    <property type="entry name" value="Glyco_tranf_GTA_type"/>
    <property type="match status" value="1"/>
</dbReference>
<dbReference type="Pfam" id="PF00535">
    <property type="entry name" value="Glycos_transf_2"/>
    <property type="match status" value="1"/>
</dbReference>
<accession>A0A2N3QPJ4</accession>
<dbReference type="PANTHER" id="PTHR22916">
    <property type="entry name" value="GLYCOSYLTRANSFERASE"/>
    <property type="match status" value="1"/>
</dbReference>
<dbReference type="SUPFAM" id="SSF53448">
    <property type="entry name" value="Nucleotide-diphospho-sugar transferases"/>
    <property type="match status" value="1"/>
</dbReference>
<dbReference type="Proteomes" id="UP000233727">
    <property type="component" value="Unassembled WGS sequence"/>
</dbReference>
<sequence>MSIKRTLKTIYRTTAPLHASRSRLTESAAMKILAGYTPDPNTTCVANNTLDPQYDLQIIVPAYNVEMFVAQCLESALRQKTRYSYIITVVNDGSTDRTSEIIESYSTQHSDRLEVINQENQGFSGARNIALKHLKGRYITFLDSDDMLEDGAIESLLNCAESSGSDIVQGGWLEFANRRGTKTQVVNQLSGYPWGKVYRAEVLEHFKFPEGYWFEDTPISFILYGAGYSSTVINDIVYRYRINPNGITSTSGSSRRSVESFYITALCLKEFPAFHVRYDQRAYEYLLEQCLMNWSRTRKRPKDVREAIFVLESGLLEKYFKDMHSEKNEDVETALRKRQFQKFEVLARTR</sequence>
<dbReference type="PANTHER" id="PTHR22916:SF3">
    <property type="entry name" value="UDP-GLCNAC:BETAGAL BETA-1,3-N-ACETYLGLUCOSAMINYLTRANSFERASE-LIKE PROTEIN 1"/>
    <property type="match status" value="1"/>
</dbReference>
<reference evidence="2 3" key="1">
    <citation type="submission" date="2017-10" db="EMBL/GenBank/DDBJ databases">
        <title>Bifidobacterium genomics.</title>
        <authorList>
            <person name="Lugli G.A."/>
            <person name="Milani C."/>
            <person name="Mancabelli L."/>
        </authorList>
    </citation>
    <scope>NUCLEOTIDE SEQUENCE [LARGE SCALE GENOMIC DNA]</scope>
    <source>
        <strain evidence="2 3">1542B</strain>
    </source>
</reference>
<keyword evidence="2" id="KW-0328">Glycosyltransferase</keyword>
<evidence type="ECO:0000313" key="3">
    <source>
        <dbReference type="Proteomes" id="UP000233727"/>
    </source>
</evidence>
<comment type="caution">
    <text evidence="2">The sequence shown here is derived from an EMBL/GenBank/DDBJ whole genome shotgun (WGS) entry which is preliminary data.</text>
</comment>
<gene>
    <name evidence="2" type="ORF">CQR47_0318</name>
</gene>
<dbReference type="EMBL" id="PCGY01000002">
    <property type="protein sequence ID" value="PKU93542.1"/>
    <property type="molecule type" value="Genomic_DNA"/>
</dbReference>
<dbReference type="AlphaFoldDB" id="A0A2N3QPJ4"/>
<organism evidence="2 3">
    <name type="scientific">Bifidobacterium thermophilum</name>
    <dbReference type="NCBI Taxonomy" id="33905"/>
    <lineage>
        <taxon>Bacteria</taxon>
        <taxon>Bacillati</taxon>
        <taxon>Actinomycetota</taxon>
        <taxon>Actinomycetes</taxon>
        <taxon>Bifidobacteriales</taxon>
        <taxon>Bifidobacteriaceae</taxon>
        <taxon>Bifidobacterium</taxon>
    </lineage>
</organism>
<proteinExistence type="predicted"/>
<dbReference type="Gene3D" id="3.90.550.10">
    <property type="entry name" value="Spore Coat Polysaccharide Biosynthesis Protein SpsA, Chain A"/>
    <property type="match status" value="1"/>
</dbReference>
<evidence type="ECO:0000313" key="2">
    <source>
        <dbReference type="EMBL" id="PKU93542.1"/>
    </source>
</evidence>
<dbReference type="InterPro" id="IPR001173">
    <property type="entry name" value="Glyco_trans_2-like"/>
</dbReference>